<feature type="transmembrane region" description="Helical" evidence="1">
    <location>
        <begin position="158"/>
        <end position="179"/>
    </location>
</feature>
<dbReference type="EMBL" id="CP022163">
    <property type="protein sequence ID" value="ATB31381.1"/>
    <property type="molecule type" value="Genomic_DNA"/>
</dbReference>
<keyword evidence="1" id="KW-1133">Transmembrane helix</keyword>
<evidence type="ECO:0000313" key="3">
    <source>
        <dbReference type="Proteomes" id="UP000217289"/>
    </source>
</evidence>
<feature type="transmembrane region" description="Helical" evidence="1">
    <location>
        <begin position="119"/>
        <end position="137"/>
    </location>
</feature>
<name>A0A250IJL6_9BACT</name>
<evidence type="ECO:0000256" key="1">
    <source>
        <dbReference type="SAM" id="Phobius"/>
    </source>
</evidence>
<organism evidence="2 3">
    <name type="scientific">Melittangium boletus DSM 14713</name>
    <dbReference type="NCBI Taxonomy" id="1294270"/>
    <lineage>
        <taxon>Bacteria</taxon>
        <taxon>Pseudomonadati</taxon>
        <taxon>Myxococcota</taxon>
        <taxon>Myxococcia</taxon>
        <taxon>Myxococcales</taxon>
        <taxon>Cystobacterineae</taxon>
        <taxon>Archangiaceae</taxon>
        <taxon>Melittangium</taxon>
    </lineage>
</organism>
<keyword evidence="3" id="KW-1185">Reference proteome</keyword>
<dbReference type="AlphaFoldDB" id="A0A250IJL6"/>
<reference evidence="2 3" key="1">
    <citation type="submission" date="2017-06" db="EMBL/GenBank/DDBJ databases">
        <authorList>
            <person name="Kim H.J."/>
            <person name="Triplett B.A."/>
        </authorList>
    </citation>
    <scope>NUCLEOTIDE SEQUENCE [LARGE SCALE GENOMIC DNA]</scope>
    <source>
        <strain evidence="2 3">DSM 14713</strain>
    </source>
</reference>
<keyword evidence="1" id="KW-0812">Transmembrane</keyword>
<gene>
    <name evidence="2" type="ORF">MEBOL_004843</name>
</gene>
<keyword evidence="1" id="KW-0472">Membrane</keyword>
<dbReference type="KEGG" id="mbd:MEBOL_004843"/>
<dbReference type="OrthoDB" id="5524812at2"/>
<feature type="transmembrane region" description="Helical" evidence="1">
    <location>
        <begin position="185"/>
        <end position="203"/>
    </location>
</feature>
<dbReference type="RefSeq" id="WP_095979718.1">
    <property type="nucleotide sequence ID" value="NZ_CP022163.1"/>
</dbReference>
<accession>A0A250IJL6</accession>
<dbReference type="Proteomes" id="UP000217289">
    <property type="component" value="Chromosome"/>
</dbReference>
<evidence type="ECO:0008006" key="4">
    <source>
        <dbReference type="Google" id="ProtNLM"/>
    </source>
</evidence>
<proteinExistence type="predicted"/>
<protein>
    <recommendedName>
        <fullName evidence="4">DoxX family protein</fullName>
    </recommendedName>
</protein>
<evidence type="ECO:0000313" key="2">
    <source>
        <dbReference type="EMBL" id="ATB31381.1"/>
    </source>
</evidence>
<sequence length="211" mass="22648">MGIESALDQLHARAAASTGFRVLTAISRGLLAVGFFSTGKIKVLGEPFTTLSPETAIGHFFDAMHRTGPYYRFIGAGQLLAALLLLVPATATLGALVYFPIILNIFIITVALHFQGTPFVTGLMLLASFYLLCWDYPRFKSVLFESPAPLPARPPVSWALTLTVALGAQGAMGTLGGIAAGRIPWDVTLLVIAAALPLVRWSLRRRRTQPA</sequence>